<proteinExistence type="predicted"/>
<dbReference type="EMBL" id="GGEC01060238">
    <property type="protein sequence ID" value="MBX40722.1"/>
    <property type="molecule type" value="Transcribed_RNA"/>
</dbReference>
<accession>A0A2P2NE28</accession>
<reference evidence="1" key="1">
    <citation type="submission" date="2018-02" db="EMBL/GenBank/DDBJ databases">
        <title>Rhizophora mucronata_Transcriptome.</title>
        <authorList>
            <person name="Meera S.P."/>
            <person name="Sreeshan A."/>
            <person name="Augustine A."/>
        </authorList>
    </citation>
    <scope>NUCLEOTIDE SEQUENCE</scope>
    <source>
        <tissue evidence="1">Leaf</tissue>
    </source>
</reference>
<evidence type="ECO:0000313" key="1">
    <source>
        <dbReference type="EMBL" id="MBX40722.1"/>
    </source>
</evidence>
<organism evidence="1">
    <name type="scientific">Rhizophora mucronata</name>
    <name type="common">Asiatic mangrove</name>
    <dbReference type="NCBI Taxonomy" id="61149"/>
    <lineage>
        <taxon>Eukaryota</taxon>
        <taxon>Viridiplantae</taxon>
        <taxon>Streptophyta</taxon>
        <taxon>Embryophyta</taxon>
        <taxon>Tracheophyta</taxon>
        <taxon>Spermatophyta</taxon>
        <taxon>Magnoliopsida</taxon>
        <taxon>eudicotyledons</taxon>
        <taxon>Gunneridae</taxon>
        <taxon>Pentapetalae</taxon>
        <taxon>rosids</taxon>
        <taxon>fabids</taxon>
        <taxon>Malpighiales</taxon>
        <taxon>Rhizophoraceae</taxon>
        <taxon>Rhizophora</taxon>
    </lineage>
</organism>
<sequence>MFYQAPSSSFLFF</sequence>
<protein>
    <submittedName>
        <fullName evidence="1">Uncharacterized protein</fullName>
    </submittedName>
</protein>
<name>A0A2P2NE28_RHIMU</name>